<evidence type="ECO:0000313" key="1">
    <source>
        <dbReference type="EMBL" id="KAI3810993.1"/>
    </source>
</evidence>
<dbReference type="Proteomes" id="UP001056120">
    <property type="component" value="Linkage Group LG07"/>
</dbReference>
<comment type="caution">
    <text evidence="1">The sequence shown here is derived from an EMBL/GenBank/DDBJ whole genome shotgun (WGS) entry which is preliminary data.</text>
</comment>
<keyword evidence="2" id="KW-1185">Reference proteome</keyword>
<gene>
    <name evidence="1" type="ORF">L1987_20707</name>
</gene>
<organism evidence="1 2">
    <name type="scientific">Smallanthus sonchifolius</name>
    <dbReference type="NCBI Taxonomy" id="185202"/>
    <lineage>
        <taxon>Eukaryota</taxon>
        <taxon>Viridiplantae</taxon>
        <taxon>Streptophyta</taxon>
        <taxon>Embryophyta</taxon>
        <taxon>Tracheophyta</taxon>
        <taxon>Spermatophyta</taxon>
        <taxon>Magnoliopsida</taxon>
        <taxon>eudicotyledons</taxon>
        <taxon>Gunneridae</taxon>
        <taxon>Pentapetalae</taxon>
        <taxon>asterids</taxon>
        <taxon>campanulids</taxon>
        <taxon>Asterales</taxon>
        <taxon>Asteraceae</taxon>
        <taxon>Asteroideae</taxon>
        <taxon>Heliantheae alliance</taxon>
        <taxon>Millerieae</taxon>
        <taxon>Smallanthus</taxon>
    </lineage>
</organism>
<evidence type="ECO:0000313" key="2">
    <source>
        <dbReference type="Proteomes" id="UP001056120"/>
    </source>
</evidence>
<accession>A0ACB9IU19</accession>
<proteinExistence type="predicted"/>
<name>A0ACB9IU19_9ASTR</name>
<reference evidence="1 2" key="2">
    <citation type="journal article" date="2022" name="Mol. Ecol. Resour.">
        <title>The genomes of chicory, endive, great burdock and yacon provide insights into Asteraceae paleo-polyploidization history and plant inulin production.</title>
        <authorList>
            <person name="Fan W."/>
            <person name="Wang S."/>
            <person name="Wang H."/>
            <person name="Wang A."/>
            <person name="Jiang F."/>
            <person name="Liu H."/>
            <person name="Zhao H."/>
            <person name="Xu D."/>
            <person name="Zhang Y."/>
        </authorList>
    </citation>
    <scope>NUCLEOTIDE SEQUENCE [LARGE SCALE GENOMIC DNA]</scope>
    <source>
        <strain evidence="2">cv. Yunnan</strain>
        <tissue evidence="1">Leaves</tissue>
    </source>
</reference>
<protein>
    <submittedName>
        <fullName evidence="1">Uncharacterized protein</fullName>
    </submittedName>
</protein>
<dbReference type="EMBL" id="CM042024">
    <property type="protein sequence ID" value="KAI3810993.1"/>
    <property type="molecule type" value="Genomic_DNA"/>
</dbReference>
<reference evidence="2" key="1">
    <citation type="journal article" date="2022" name="Mol. Ecol. Resour.">
        <title>The genomes of chicory, endive, great burdock and yacon provide insights into Asteraceae palaeo-polyploidization history and plant inulin production.</title>
        <authorList>
            <person name="Fan W."/>
            <person name="Wang S."/>
            <person name="Wang H."/>
            <person name="Wang A."/>
            <person name="Jiang F."/>
            <person name="Liu H."/>
            <person name="Zhao H."/>
            <person name="Xu D."/>
            <person name="Zhang Y."/>
        </authorList>
    </citation>
    <scope>NUCLEOTIDE SEQUENCE [LARGE SCALE GENOMIC DNA]</scope>
    <source>
        <strain evidence="2">cv. Yunnan</strain>
    </source>
</reference>
<sequence>MTHEDEVTSYVSCTSVSTNSVSDNENVSVKKGVDCVIVEDEELSADLCVPKNVNISRENYILVEPDVPIEPKPYVKQVIFPKLPVKPKSGMMESDRFVKEKVAQQPKRIVREKVVSQSKIFVQEKVVQKPRVFEKAKGGQHRDVKLSKPHRRRRNKQLQKLLFQTNQFSASKKLKSDRASTSRVPNVGGMGFSKSF</sequence>